<evidence type="ECO:0000256" key="4">
    <source>
        <dbReference type="ARBA" id="ARBA00005432"/>
    </source>
</evidence>
<keyword evidence="6" id="KW-0256">Endoplasmic reticulum</keyword>
<dbReference type="NCBIfam" id="TIGR00055">
    <property type="entry name" value="uppS"/>
    <property type="match status" value="1"/>
</dbReference>
<evidence type="ECO:0000256" key="6">
    <source>
        <dbReference type="ARBA" id="ARBA00022824"/>
    </source>
</evidence>
<keyword evidence="8" id="KW-0472">Membrane</keyword>
<dbReference type="GO" id="GO:0005789">
    <property type="term" value="C:endoplasmic reticulum membrane"/>
    <property type="evidence" value="ECO:0007669"/>
    <property type="project" value="UniProtKB-SubCell"/>
</dbReference>
<comment type="function">
    <text evidence="10">With NUS1, forms the dehydrodolichyl diphosphate synthase (DDS) complex, an essential component of the dolichol monophosphate (Dol-P) biosynthetic machinery. Adds multiple copies of isopentenyl pyrophosphate (IPP) to farnesyl pyrophosphate (FPP) to produce dehydrodolichyl diphosphate (Dedol-PP), a precursor of dolichol which is utilized as a sugar carrier in protein glycosylation in the endoplasmic reticulum (ER).</text>
</comment>
<evidence type="ECO:0000256" key="5">
    <source>
        <dbReference type="ARBA" id="ARBA00022679"/>
    </source>
</evidence>
<name>A0A1B6KAW1_9HEMI</name>
<dbReference type="PANTHER" id="PTHR10291:SF43">
    <property type="entry name" value="DEHYDRODOLICHYL DIPHOSPHATE SYNTHASE COMPLEX SUBUNIT DHDDS"/>
    <property type="match status" value="1"/>
</dbReference>
<protein>
    <recommendedName>
        <fullName evidence="12">Alkyl transferase</fullName>
        <ecNumber evidence="12">2.5.1.-</ecNumber>
    </recommendedName>
</protein>
<comment type="cofactor">
    <cofactor evidence="1">
        <name>Mg(2+)</name>
        <dbReference type="ChEBI" id="CHEBI:18420"/>
    </cofactor>
</comment>
<comment type="catalytic activity">
    <reaction evidence="9">
        <text>n isopentenyl diphosphate + (2E,6E)-farnesyl diphosphate = a di-trans,poly-cis-polyprenyl diphosphate + n diphosphate</text>
        <dbReference type="Rhea" id="RHEA:53008"/>
        <dbReference type="Rhea" id="RHEA-COMP:19494"/>
        <dbReference type="ChEBI" id="CHEBI:33019"/>
        <dbReference type="ChEBI" id="CHEBI:128769"/>
        <dbReference type="ChEBI" id="CHEBI:136960"/>
        <dbReference type="ChEBI" id="CHEBI:175763"/>
        <dbReference type="EC" id="2.5.1.87"/>
    </reaction>
</comment>
<dbReference type="AlphaFoldDB" id="A0A1B6KAW1"/>
<keyword evidence="13" id="KW-0175">Coiled coil</keyword>
<evidence type="ECO:0000256" key="3">
    <source>
        <dbReference type="ARBA" id="ARBA00004922"/>
    </source>
</evidence>
<comment type="subunit">
    <text evidence="11">Forms an active dehydrodolichyl diphosphate synthase complex with NUS1.</text>
</comment>
<dbReference type="Gene3D" id="3.40.1180.10">
    <property type="entry name" value="Decaprenyl diphosphate synthase-like"/>
    <property type="match status" value="1"/>
</dbReference>
<evidence type="ECO:0000256" key="2">
    <source>
        <dbReference type="ARBA" id="ARBA00004406"/>
    </source>
</evidence>
<keyword evidence="7" id="KW-0460">Magnesium</keyword>
<reference evidence="14" key="1">
    <citation type="submission" date="2015-11" db="EMBL/GenBank/DDBJ databases">
        <title>De novo transcriptome assembly of four potential Pierce s Disease insect vectors from Arizona vineyards.</title>
        <authorList>
            <person name="Tassone E.E."/>
        </authorList>
    </citation>
    <scope>NUCLEOTIDE SEQUENCE</scope>
</reference>
<dbReference type="PANTHER" id="PTHR10291">
    <property type="entry name" value="DEHYDRODOLICHYL DIPHOSPHATE SYNTHASE FAMILY MEMBER"/>
    <property type="match status" value="1"/>
</dbReference>
<comment type="subcellular location">
    <subcellularLocation>
        <location evidence="2">Endoplasmic reticulum membrane</location>
        <topology evidence="2">Peripheral membrane protein</topology>
    </subcellularLocation>
</comment>
<accession>A0A1B6KAW1</accession>
<keyword evidence="5 12" id="KW-0808">Transferase</keyword>
<dbReference type="GO" id="GO:1904423">
    <property type="term" value="C:dehydrodolichyl diphosphate synthase complex"/>
    <property type="evidence" value="ECO:0007669"/>
    <property type="project" value="TreeGrafter"/>
</dbReference>
<evidence type="ECO:0000256" key="9">
    <source>
        <dbReference type="ARBA" id="ARBA00047353"/>
    </source>
</evidence>
<evidence type="ECO:0000256" key="8">
    <source>
        <dbReference type="ARBA" id="ARBA00023136"/>
    </source>
</evidence>
<dbReference type="FunFam" id="3.40.1180.10:FF:000002">
    <property type="entry name" value="Alkyl transferase"/>
    <property type="match status" value="1"/>
</dbReference>
<gene>
    <name evidence="14" type="ORF">g.31766</name>
</gene>
<proteinExistence type="inferred from homology"/>
<evidence type="ECO:0000313" key="14">
    <source>
        <dbReference type="EMBL" id="JAT08555.1"/>
    </source>
</evidence>
<evidence type="ECO:0000256" key="13">
    <source>
        <dbReference type="SAM" id="Coils"/>
    </source>
</evidence>
<dbReference type="SUPFAM" id="SSF64005">
    <property type="entry name" value="Undecaprenyl diphosphate synthase"/>
    <property type="match status" value="1"/>
</dbReference>
<comment type="pathway">
    <text evidence="3">Protein modification; protein glycosylation.</text>
</comment>
<evidence type="ECO:0000256" key="12">
    <source>
        <dbReference type="RuleBase" id="RU363018"/>
    </source>
</evidence>
<dbReference type="Pfam" id="PF01255">
    <property type="entry name" value="Prenyltransf"/>
    <property type="match status" value="1"/>
</dbReference>
<dbReference type="InterPro" id="IPR036424">
    <property type="entry name" value="UPP_synth-like_sf"/>
</dbReference>
<sequence>MSWFRDSSLSWAQLLCVRILKCGIIPQHAAFIMDGNRRYAKQNNVKKIEGHSKGFDKLSETLQWCLDLGISEVTVYAFSIENFKRSKVEVDDLLELARQKFQRLLEEKQKIMENGVRVRVIGNISLLPLDLAKLIAEVELLTKDNNKAILNVAFAYTARDEITEAFKRIVGAQQLSDLDNSDVNVHLLSQSLYTRDSPYPDLYIRTSGEKRLSDFLLYQSSYSYLHFSNVLWPDFTVWHLLAAVFHYQRTYPQLARVRASLPSPGLSERAVKFLQTVDEDHWSTAARTLSA</sequence>
<feature type="coiled-coil region" evidence="13">
    <location>
        <begin position="94"/>
        <end position="151"/>
    </location>
</feature>
<dbReference type="CDD" id="cd00475">
    <property type="entry name" value="Cis_IPPS"/>
    <property type="match status" value="1"/>
</dbReference>
<organism evidence="14">
    <name type="scientific">Graphocephala atropunctata</name>
    <dbReference type="NCBI Taxonomy" id="36148"/>
    <lineage>
        <taxon>Eukaryota</taxon>
        <taxon>Metazoa</taxon>
        <taxon>Ecdysozoa</taxon>
        <taxon>Arthropoda</taxon>
        <taxon>Hexapoda</taxon>
        <taxon>Insecta</taxon>
        <taxon>Pterygota</taxon>
        <taxon>Neoptera</taxon>
        <taxon>Paraneoptera</taxon>
        <taxon>Hemiptera</taxon>
        <taxon>Auchenorrhyncha</taxon>
        <taxon>Membracoidea</taxon>
        <taxon>Cicadellidae</taxon>
        <taxon>Cicadellinae</taxon>
        <taxon>Cicadellini</taxon>
        <taxon>Graphocephala</taxon>
    </lineage>
</organism>
<dbReference type="EMBL" id="GEBQ01031422">
    <property type="protein sequence ID" value="JAT08555.1"/>
    <property type="molecule type" value="Transcribed_RNA"/>
</dbReference>
<dbReference type="InterPro" id="IPR001441">
    <property type="entry name" value="UPP_synth-like"/>
</dbReference>
<comment type="similarity">
    <text evidence="4 12">Belongs to the UPP synthase family.</text>
</comment>
<evidence type="ECO:0000256" key="11">
    <source>
        <dbReference type="ARBA" id="ARBA00064670"/>
    </source>
</evidence>
<dbReference type="GO" id="GO:0016094">
    <property type="term" value="P:polyprenol biosynthetic process"/>
    <property type="evidence" value="ECO:0007669"/>
    <property type="project" value="TreeGrafter"/>
</dbReference>
<evidence type="ECO:0000256" key="10">
    <source>
        <dbReference type="ARBA" id="ARBA00058504"/>
    </source>
</evidence>
<evidence type="ECO:0000256" key="7">
    <source>
        <dbReference type="ARBA" id="ARBA00022842"/>
    </source>
</evidence>
<dbReference type="GO" id="GO:0045547">
    <property type="term" value="F:ditrans,polycis-polyprenyl diphosphate synthase [(2E,6E)-farnesyl diphosphate specific] activity"/>
    <property type="evidence" value="ECO:0007669"/>
    <property type="project" value="UniProtKB-EC"/>
</dbReference>
<evidence type="ECO:0000256" key="1">
    <source>
        <dbReference type="ARBA" id="ARBA00001946"/>
    </source>
</evidence>
<dbReference type="HAMAP" id="MF_01139">
    <property type="entry name" value="ISPT"/>
    <property type="match status" value="1"/>
</dbReference>
<dbReference type="EC" id="2.5.1.-" evidence="12"/>